<evidence type="ECO:0000313" key="3">
    <source>
        <dbReference type="Proteomes" id="UP001153076"/>
    </source>
</evidence>
<evidence type="ECO:0000313" key="2">
    <source>
        <dbReference type="EMBL" id="KAJ8421588.1"/>
    </source>
</evidence>
<dbReference type="OrthoDB" id="1111116at2759"/>
<protein>
    <recommendedName>
        <fullName evidence="1">Reverse transcriptase domain-containing protein</fullName>
    </recommendedName>
</protein>
<reference evidence="2" key="1">
    <citation type="submission" date="2022-04" db="EMBL/GenBank/DDBJ databases">
        <title>Carnegiea gigantea Genome sequencing and assembly v2.</title>
        <authorList>
            <person name="Copetti D."/>
            <person name="Sanderson M.J."/>
            <person name="Burquez A."/>
            <person name="Wojciechowski M.F."/>
        </authorList>
    </citation>
    <scope>NUCLEOTIDE SEQUENCE</scope>
    <source>
        <strain evidence="2">SGP5-SGP5p</strain>
        <tissue evidence="2">Aerial part</tissue>
    </source>
</reference>
<evidence type="ECO:0000259" key="1">
    <source>
        <dbReference type="PROSITE" id="PS50878"/>
    </source>
</evidence>
<gene>
    <name evidence="2" type="ORF">Cgig2_007488</name>
</gene>
<name>A0A9Q1GKE2_9CARY</name>
<dbReference type="EMBL" id="JAKOGI010002646">
    <property type="protein sequence ID" value="KAJ8421588.1"/>
    <property type="molecule type" value="Genomic_DNA"/>
</dbReference>
<organism evidence="2 3">
    <name type="scientific">Carnegiea gigantea</name>
    <dbReference type="NCBI Taxonomy" id="171969"/>
    <lineage>
        <taxon>Eukaryota</taxon>
        <taxon>Viridiplantae</taxon>
        <taxon>Streptophyta</taxon>
        <taxon>Embryophyta</taxon>
        <taxon>Tracheophyta</taxon>
        <taxon>Spermatophyta</taxon>
        <taxon>Magnoliopsida</taxon>
        <taxon>eudicotyledons</taxon>
        <taxon>Gunneridae</taxon>
        <taxon>Pentapetalae</taxon>
        <taxon>Caryophyllales</taxon>
        <taxon>Cactineae</taxon>
        <taxon>Cactaceae</taxon>
        <taxon>Cactoideae</taxon>
        <taxon>Echinocereeae</taxon>
        <taxon>Carnegiea</taxon>
    </lineage>
</organism>
<dbReference type="PANTHER" id="PTHR33116:SF84">
    <property type="entry name" value="RNA-DIRECTED DNA POLYMERASE"/>
    <property type="match status" value="1"/>
</dbReference>
<feature type="domain" description="Reverse transcriptase" evidence="1">
    <location>
        <begin position="1"/>
        <end position="70"/>
    </location>
</feature>
<keyword evidence="3" id="KW-1185">Reference proteome</keyword>
<proteinExistence type="predicted"/>
<accession>A0A9Q1GKE2</accession>
<sequence>MVHLIFADDLIVFSAAEENTIQHLLNAFAKFSRSTGLEDNKHKSQVMVGGCTERQAQQIKALTGFKGAYLEVPITANKLSRIECRILVENFTQRIKTWAARSASYVGRVALINSGLKRLIKRCPMTHERTHGSPREKGVQKKDILWIKWVQERYLVRKSWWNYYPKKDVCWNWGKLCKVKEIFK</sequence>
<comment type="caution">
    <text evidence="2">The sequence shown here is derived from an EMBL/GenBank/DDBJ whole genome shotgun (WGS) entry which is preliminary data.</text>
</comment>
<dbReference type="PROSITE" id="PS50878">
    <property type="entry name" value="RT_POL"/>
    <property type="match status" value="1"/>
</dbReference>
<dbReference type="InterPro" id="IPR000477">
    <property type="entry name" value="RT_dom"/>
</dbReference>
<dbReference type="AlphaFoldDB" id="A0A9Q1GKE2"/>
<dbReference type="PANTHER" id="PTHR33116">
    <property type="entry name" value="REVERSE TRANSCRIPTASE ZINC-BINDING DOMAIN-CONTAINING PROTEIN-RELATED-RELATED"/>
    <property type="match status" value="1"/>
</dbReference>
<dbReference type="Proteomes" id="UP001153076">
    <property type="component" value="Unassembled WGS sequence"/>
</dbReference>